<dbReference type="PANTHER" id="PTHR30053">
    <property type="entry name" value="ELONGATION FACTOR P"/>
    <property type="match status" value="1"/>
</dbReference>
<dbReference type="InterPro" id="IPR001059">
    <property type="entry name" value="Transl_elong_P/YeiP_cen"/>
</dbReference>
<dbReference type="InterPro" id="IPR015365">
    <property type="entry name" value="Elong-fact-P_C"/>
</dbReference>
<name>A0A9J7BP39_9BACT</name>
<evidence type="ECO:0000256" key="1">
    <source>
        <dbReference type="ARBA" id="ARBA00009479"/>
    </source>
</evidence>
<dbReference type="FunFam" id="2.40.50.140:FF:000004">
    <property type="entry name" value="Elongation factor P"/>
    <property type="match status" value="1"/>
</dbReference>
<dbReference type="PROSITE" id="PS01275">
    <property type="entry name" value="EFP"/>
    <property type="match status" value="1"/>
</dbReference>
<dbReference type="RefSeq" id="WP_260794004.1">
    <property type="nucleotide sequence ID" value="NZ_CP093313.1"/>
</dbReference>
<evidence type="ECO:0000259" key="2">
    <source>
        <dbReference type="SMART" id="SM00841"/>
    </source>
</evidence>
<dbReference type="SUPFAM" id="SSF50249">
    <property type="entry name" value="Nucleic acid-binding proteins"/>
    <property type="match status" value="2"/>
</dbReference>
<dbReference type="InterPro" id="IPR014722">
    <property type="entry name" value="Rib_uL2_dom2"/>
</dbReference>
<dbReference type="PIRSF" id="PIRSF005901">
    <property type="entry name" value="EF-P"/>
    <property type="match status" value="1"/>
</dbReference>
<organism evidence="4 5">
    <name type="scientific">Occallatibacter riparius</name>
    <dbReference type="NCBI Taxonomy" id="1002689"/>
    <lineage>
        <taxon>Bacteria</taxon>
        <taxon>Pseudomonadati</taxon>
        <taxon>Acidobacteriota</taxon>
        <taxon>Terriglobia</taxon>
        <taxon>Terriglobales</taxon>
        <taxon>Acidobacteriaceae</taxon>
        <taxon>Occallatibacter</taxon>
    </lineage>
</organism>
<keyword evidence="5" id="KW-1185">Reference proteome</keyword>
<dbReference type="Pfam" id="PF01132">
    <property type="entry name" value="EFP"/>
    <property type="match status" value="1"/>
</dbReference>
<dbReference type="SMART" id="SM01185">
    <property type="entry name" value="EFP"/>
    <property type="match status" value="1"/>
</dbReference>
<reference evidence="4" key="1">
    <citation type="submission" date="2021-04" db="EMBL/GenBank/DDBJ databases">
        <title>Phylogenetic analysis of Acidobacteriaceae.</title>
        <authorList>
            <person name="Qiu L."/>
            <person name="Zhang Q."/>
        </authorList>
    </citation>
    <scope>NUCLEOTIDE SEQUENCE</scope>
    <source>
        <strain evidence="4">DSM 25168</strain>
    </source>
</reference>
<dbReference type="EMBL" id="CP093313">
    <property type="protein sequence ID" value="UWZ84499.1"/>
    <property type="molecule type" value="Genomic_DNA"/>
</dbReference>
<dbReference type="SMART" id="SM00841">
    <property type="entry name" value="Elong-fact-P_C"/>
    <property type="match status" value="1"/>
</dbReference>
<dbReference type="InterPro" id="IPR012340">
    <property type="entry name" value="NA-bd_OB-fold"/>
</dbReference>
<dbReference type="SMR" id="A0A9J7BP39"/>
<dbReference type="GO" id="GO:0003746">
    <property type="term" value="F:translation elongation factor activity"/>
    <property type="evidence" value="ECO:0007669"/>
    <property type="project" value="InterPro"/>
</dbReference>
<feature type="domain" description="Elongation factor P C-terminal" evidence="2">
    <location>
        <begin position="130"/>
        <end position="184"/>
    </location>
</feature>
<evidence type="ECO:0000313" key="4">
    <source>
        <dbReference type="EMBL" id="UWZ84499.1"/>
    </source>
</evidence>
<feature type="domain" description="Translation elongation factor P/YeiP central" evidence="3">
    <location>
        <begin position="68"/>
        <end position="122"/>
    </location>
</feature>
<evidence type="ECO:0000313" key="5">
    <source>
        <dbReference type="Proteomes" id="UP001059380"/>
    </source>
</evidence>
<dbReference type="GO" id="GO:0005829">
    <property type="term" value="C:cytosol"/>
    <property type="evidence" value="ECO:0007669"/>
    <property type="project" value="UniProtKB-ARBA"/>
</dbReference>
<proteinExistence type="inferred from homology"/>
<dbReference type="InterPro" id="IPR013852">
    <property type="entry name" value="Transl_elong_P/YeiP_CS"/>
</dbReference>
<dbReference type="SUPFAM" id="SSF50104">
    <property type="entry name" value="Translation proteins SH3-like domain"/>
    <property type="match status" value="1"/>
</dbReference>
<evidence type="ECO:0000259" key="3">
    <source>
        <dbReference type="SMART" id="SM01185"/>
    </source>
</evidence>
<dbReference type="Pfam" id="PF09285">
    <property type="entry name" value="Elong-fact-P_C"/>
    <property type="match status" value="1"/>
</dbReference>
<sequence length="193" mass="21297">MITASELHEGMALRIDHQIYKVLDVASRAGAAKMSGNVQARLCNVHSGRLWDQHFRPQERLEDVAFERRNLEFLYSSGGTCVFQRLDTFEQVEFPSASLGLAEQLLPPGTELIGEFAGDEPVSVLLPNTVEARIASTAAPARAQPDSGTKEASLDNGRHIQVPLFIAPGELVTIDIRTGRYVERVRTQRKKGT</sequence>
<dbReference type="Gene3D" id="2.30.30.30">
    <property type="match status" value="1"/>
</dbReference>
<dbReference type="PANTHER" id="PTHR30053:SF14">
    <property type="entry name" value="TRANSLATION ELONGATION FACTOR KOW-LIKE DOMAIN-CONTAINING PROTEIN"/>
    <property type="match status" value="1"/>
</dbReference>
<dbReference type="AlphaFoldDB" id="A0A9J7BP39"/>
<gene>
    <name evidence="4" type="ORF">MOP44_00855</name>
</gene>
<dbReference type="GO" id="GO:0043043">
    <property type="term" value="P:peptide biosynthetic process"/>
    <property type="evidence" value="ECO:0007669"/>
    <property type="project" value="InterPro"/>
</dbReference>
<dbReference type="Gene3D" id="2.40.50.140">
    <property type="entry name" value="Nucleic acid-binding proteins"/>
    <property type="match status" value="2"/>
</dbReference>
<dbReference type="Proteomes" id="UP001059380">
    <property type="component" value="Chromosome"/>
</dbReference>
<dbReference type="InterPro" id="IPR008991">
    <property type="entry name" value="Translation_prot_SH3-like_sf"/>
</dbReference>
<dbReference type="KEGG" id="orp:MOP44_00855"/>
<accession>A0A9J7BP39</accession>
<comment type="similarity">
    <text evidence="1">Belongs to the elongation factor P family.</text>
</comment>
<dbReference type="InterPro" id="IPR020599">
    <property type="entry name" value="Transl_elong_fac_P/YeiP"/>
</dbReference>
<dbReference type="InterPro" id="IPR013185">
    <property type="entry name" value="Transl_elong_KOW-like"/>
</dbReference>
<protein>
    <recommendedName>
        <fullName evidence="6">Elongation factor P</fullName>
    </recommendedName>
</protein>
<evidence type="ECO:0008006" key="6">
    <source>
        <dbReference type="Google" id="ProtNLM"/>
    </source>
</evidence>
<dbReference type="Pfam" id="PF08207">
    <property type="entry name" value="EFP_N"/>
    <property type="match status" value="1"/>
</dbReference>